<proteinExistence type="predicted"/>
<dbReference type="EMBL" id="VSSQ01114064">
    <property type="protein sequence ID" value="MPN50160.1"/>
    <property type="molecule type" value="Genomic_DNA"/>
</dbReference>
<reference evidence="1" key="1">
    <citation type="submission" date="2019-08" db="EMBL/GenBank/DDBJ databases">
        <authorList>
            <person name="Kucharzyk K."/>
            <person name="Murdoch R.W."/>
            <person name="Higgins S."/>
            <person name="Loffler F."/>
        </authorList>
    </citation>
    <scope>NUCLEOTIDE SEQUENCE</scope>
</reference>
<comment type="caution">
    <text evidence="1">The sequence shown here is derived from an EMBL/GenBank/DDBJ whole genome shotgun (WGS) entry which is preliminary data.</text>
</comment>
<name>A0A645IGC0_9ZZZZ</name>
<sequence>MRTDGSFASVADVGELRFRGPQVIVVETAVLQFFPYFIADFRSGRRLRLEGYPTDHILLEIQDCFAGR</sequence>
<evidence type="ECO:0000313" key="1">
    <source>
        <dbReference type="EMBL" id="MPN50160.1"/>
    </source>
</evidence>
<accession>A0A645IGC0</accession>
<protein>
    <submittedName>
        <fullName evidence="1">Uncharacterized protein</fullName>
    </submittedName>
</protein>
<dbReference type="AlphaFoldDB" id="A0A645IGC0"/>
<gene>
    <name evidence="1" type="ORF">SDC9_197786</name>
</gene>
<organism evidence="1">
    <name type="scientific">bioreactor metagenome</name>
    <dbReference type="NCBI Taxonomy" id="1076179"/>
    <lineage>
        <taxon>unclassified sequences</taxon>
        <taxon>metagenomes</taxon>
        <taxon>ecological metagenomes</taxon>
    </lineage>
</organism>